<comment type="caution">
    <text evidence="4">The sequence shown here is derived from an EMBL/GenBank/DDBJ whole genome shotgun (WGS) entry which is preliminary data.</text>
</comment>
<keyword evidence="2" id="KW-0472">Membrane</keyword>
<keyword evidence="2" id="KW-1133">Transmembrane helix</keyword>
<gene>
    <name evidence="4" type="ORF">Q4I31_003295</name>
</gene>
<feature type="non-terminal residue" evidence="4">
    <location>
        <position position="1"/>
    </location>
</feature>
<dbReference type="GO" id="GO:0019433">
    <property type="term" value="P:triglyceride catabolic process"/>
    <property type="evidence" value="ECO:0007669"/>
    <property type="project" value="TreeGrafter"/>
</dbReference>
<dbReference type="InterPro" id="IPR016035">
    <property type="entry name" value="Acyl_Trfase/lysoPLipase"/>
</dbReference>
<organism evidence="4 5">
    <name type="scientific">Leishmania lindenbergi</name>
    <dbReference type="NCBI Taxonomy" id="651832"/>
    <lineage>
        <taxon>Eukaryota</taxon>
        <taxon>Discoba</taxon>
        <taxon>Euglenozoa</taxon>
        <taxon>Kinetoplastea</taxon>
        <taxon>Metakinetoplastina</taxon>
        <taxon>Trypanosomatida</taxon>
        <taxon>Trypanosomatidae</taxon>
        <taxon>Leishmaniinae</taxon>
        <taxon>Leishmania</taxon>
    </lineage>
</organism>
<dbReference type="GO" id="GO:0005811">
    <property type="term" value="C:lipid droplet"/>
    <property type="evidence" value="ECO:0007669"/>
    <property type="project" value="TreeGrafter"/>
</dbReference>
<feature type="domain" description="PNPLA" evidence="3">
    <location>
        <begin position="48"/>
        <end position="222"/>
    </location>
</feature>
<accession>A0AAW3AH64</accession>
<dbReference type="PANTHER" id="PTHR12406:SF42">
    <property type="entry name" value="PNPLA DOMAIN-CONTAINING PROTEIN"/>
    <property type="match status" value="1"/>
</dbReference>
<sequence>PVESDNTMSSSKSSVLDLITSSCLGGDRQHCQGQQRGEEEQQWDITVSFSCGGWFQMYFFGVAYALIDSGVLRRWYSEGKRVRFTGVSAGALAATCLASGQYDILSVKKFSLAAAEDYRSSIFHWFRLGKYLMDAIDDFGASLRAIDTDPRMRQVLASGSLEIGVTVLPKLRSHLINSFSSYAAIRETLIASCCLVPLVGLPFKMESTGEWCADGGISNFTPRMGEENTISVSAMYFQDASVRPRVFVPSWWALRPPNTRKYNNLFWMGYNDMIDYLVSAGHLSVQNGNDLLKQEVDFSVHDSYLDVAFTFFMELMMLIFIRPVVIVFVYVELAISMAWWVAKGVLTWDGISFRNFYDGFRNTISLRTLGRLIFGTRISSNEERLSRQSRVFRVFKPVALGGNEKTGRECWSPSGAVLLDRAPMLSPKAQRAAHLPRK</sequence>
<dbReference type="EMBL" id="JBAMZK010000021">
    <property type="protein sequence ID" value="KAL0506369.1"/>
    <property type="molecule type" value="Genomic_DNA"/>
</dbReference>
<protein>
    <submittedName>
        <fullName evidence="4">Patatin-like phospholipase</fullName>
    </submittedName>
</protein>
<evidence type="ECO:0000259" key="3">
    <source>
        <dbReference type="Pfam" id="PF01734"/>
    </source>
</evidence>
<dbReference type="InterPro" id="IPR033562">
    <property type="entry name" value="PLPL"/>
</dbReference>
<dbReference type="GO" id="GO:0004806">
    <property type="term" value="F:triacylglycerol lipase activity"/>
    <property type="evidence" value="ECO:0007669"/>
    <property type="project" value="TreeGrafter"/>
</dbReference>
<dbReference type="GO" id="GO:0055088">
    <property type="term" value="P:lipid homeostasis"/>
    <property type="evidence" value="ECO:0007669"/>
    <property type="project" value="TreeGrafter"/>
</dbReference>
<name>A0AAW3AH64_9TRYP</name>
<keyword evidence="5" id="KW-1185">Reference proteome</keyword>
<dbReference type="AlphaFoldDB" id="A0AAW3AH64"/>
<keyword evidence="1" id="KW-0443">Lipid metabolism</keyword>
<keyword evidence="2" id="KW-0812">Transmembrane</keyword>
<evidence type="ECO:0000313" key="4">
    <source>
        <dbReference type="EMBL" id="KAL0506369.1"/>
    </source>
</evidence>
<evidence type="ECO:0000256" key="1">
    <source>
        <dbReference type="ARBA" id="ARBA00023098"/>
    </source>
</evidence>
<dbReference type="Pfam" id="PF01734">
    <property type="entry name" value="Patatin"/>
    <property type="match status" value="1"/>
</dbReference>
<reference evidence="4 5" key="1">
    <citation type="submission" date="2024-02" db="EMBL/GenBank/DDBJ databases">
        <title>FIRST GENOME SEQUENCES OF Leishmania (Viannia) shawi, Leishmania (Viannia) lindenbergi AND Leishmania (Viannia) utingensis.</title>
        <authorList>
            <person name="Resadore F."/>
            <person name="Custodio M.G.F."/>
            <person name="Boite M.C."/>
            <person name="Cupolillo E."/>
            <person name="Ferreira G.E.M."/>
        </authorList>
    </citation>
    <scope>NUCLEOTIDE SEQUENCE [LARGE SCALE GENOMIC DNA]</scope>
    <source>
        <strain evidence="4 5">MHOM/BR/1966/M15733</strain>
    </source>
</reference>
<dbReference type="Proteomes" id="UP001500131">
    <property type="component" value="Unassembled WGS sequence"/>
</dbReference>
<evidence type="ECO:0000313" key="5">
    <source>
        <dbReference type="Proteomes" id="UP001500131"/>
    </source>
</evidence>
<dbReference type="SUPFAM" id="SSF52151">
    <property type="entry name" value="FabD/lysophospholipase-like"/>
    <property type="match status" value="1"/>
</dbReference>
<dbReference type="GO" id="GO:0005737">
    <property type="term" value="C:cytoplasm"/>
    <property type="evidence" value="ECO:0007669"/>
    <property type="project" value="TreeGrafter"/>
</dbReference>
<dbReference type="GO" id="GO:0016020">
    <property type="term" value="C:membrane"/>
    <property type="evidence" value="ECO:0007669"/>
    <property type="project" value="TreeGrafter"/>
</dbReference>
<feature type="transmembrane region" description="Helical" evidence="2">
    <location>
        <begin position="319"/>
        <end position="342"/>
    </location>
</feature>
<dbReference type="PANTHER" id="PTHR12406">
    <property type="entry name" value="CALCIUM-INDEPENDENT PHOSPHOLIPASE A2 IPLA2 -RELATED"/>
    <property type="match status" value="1"/>
</dbReference>
<proteinExistence type="predicted"/>
<evidence type="ECO:0000256" key="2">
    <source>
        <dbReference type="SAM" id="Phobius"/>
    </source>
</evidence>
<dbReference type="InterPro" id="IPR002641">
    <property type="entry name" value="PNPLA_dom"/>
</dbReference>